<dbReference type="AlphaFoldDB" id="A0A165PTD2"/>
<accession>A0A165PTD2</accession>
<protein>
    <submittedName>
        <fullName evidence="2">Uncharacterized protein</fullName>
    </submittedName>
</protein>
<feature type="compositionally biased region" description="Basic residues" evidence="1">
    <location>
        <begin position="16"/>
        <end position="25"/>
    </location>
</feature>
<dbReference type="EMBL" id="KV425606">
    <property type="protein sequence ID" value="KZT21470.1"/>
    <property type="molecule type" value="Genomic_DNA"/>
</dbReference>
<feature type="region of interest" description="Disordered" evidence="1">
    <location>
        <begin position="1"/>
        <end position="38"/>
    </location>
</feature>
<dbReference type="InParanoid" id="A0A165PTD2"/>
<evidence type="ECO:0000313" key="2">
    <source>
        <dbReference type="EMBL" id="KZT21470.1"/>
    </source>
</evidence>
<gene>
    <name evidence="2" type="ORF">NEOLEDRAFT_1181651</name>
</gene>
<sequence>MAVFKRAKKPAETRKKIALSKRSVKQWHTGSRGEDRPDTRWRAKLKRLYRIEKMIDEILEMPQMHDLHNATNLNLEDPASGDTTTSATRCPRPPSLNDCLWSDTEALERFPLVPLSDAGSSCHPFWTAPDNRKHSPVEPKATVRPDMPDKSTPPFLPTVAERKWPSFAAECLIVDSSSDEENFWGEEKDASVSDDGIYAVPQKRRRRNSSQRRLPSDRVRGRDTEPKPLHGLGVSSYK</sequence>
<reference evidence="2 3" key="1">
    <citation type="journal article" date="2016" name="Mol. Biol. Evol.">
        <title>Comparative Genomics of Early-Diverging Mushroom-Forming Fungi Provides Insights into the Origins of Lignocellulose Decay Capabilities.</title>
        <authorList>
            <person name="Nagy L.G."/>
            <person name="Riley R."/>
            <person name="Tritt A."/>
            <person name="Adam C."/>
            <person name="Daum C."/>
            <person name="Floudas D."/>
            <person name="Sun H."/>
            <person name="Yadav J.S."/>
            <person name="Pangilinan J."/>
            <person name="Larsson K.H."/>
            <person name="Matsuura K."/>
            <person name="Barry K."/>
            <person name="Labutti K."/>
            <person name="Kuo R."/>
            <person name="Ohm R.A."/>
            <person name="Bhattacharya S.S."/>
            <person name="Shirouzu T."/>
            <person name="Yoshinaga Y."/>
            <person name="Martin F.M."/>
            <person name="Grigoriev I.V."/>
            <person name="Hibbett D.S."/>
        </authorList>
    </citation>
    <scope>NUCLEOTIDE SEQUENCE [LARGE SCALE GENOMIC DNA]</scope>
    <source>
        <strain evidence="2 3">HHB14362 ss-1</strain>
    </source>
</reference>
<feature type="compositionally biased region" description="Basic and acidic residues" evidence="1">
    <location>
        <begin position="130"/>
        <end position="149"/>
    </location>
</feature>
<evidence type="ECO:0000313" key="3">
    <source>
        <dbReference type="Proteomes" id="UP000076761"/>
    </source>
</evidence>
<proteinExistence type="predicted"/>
<organism evidence="2 3">
    <name type="scientific">Neolentinus lepideus HHB14362 ss-1</name>
    <dbReference type="NCBI Taxonomy" id="1314782"/>
    <lineage>
        <taxon>Eukaryota</taxon>
        <taxon>Fungi</taxon>
        <taxon>Dikarya</taxon>
        <taxon>Basidiomycota</taxon>
        <taxon>Agaricomycotina</taxon>
        <taxon>Agaricomycetes</taxon>
        <taxon>Gloeophyllales</taxon>
        <taxon>Gloeophyllaceae</taxon>
        <taxon>Neolentinus</taxon>
    </lineage>
</organism>
<keyword evidence="3" id="KW-1185">Reference proteome</keyword>
<dbReference type="Proteomes" id="UP000076761">
    <property type="component" value="Unassembled WGS sequence"/>
</dbReference>
<evidence type="ECO:0000256" key="1">
    <source>
        <dbReference type="SAM" id="MobiDB-lite"/>
    </source>
</evidence>
<name>A0A165PTD2_9AGAM</name>
<feature type="region of interest" description="Disordered" evidence="1">
    <location>
        <begin position="127"/>
        <end position="152"/>
    </location>
</feature>
<feature type="compositionally biased region" description="Basic and acidic residues" evidence="1">
    <location>
        <begin position="214"/>
        <end position="228"/>
    </location>
</feature>
<feature type="region of interest" description="Disordered" evidence="1">
    <location>
        <begin position="182"/>
        <end position="238"/>
    </location>
</feature>